<proteinExistence type="predicted"/>
<dbReference type="EMBL" id="CAJZAH010000004">
    <property type="protein sequence ID" value="CAG9179016.1"/>
    <property type="molecule type" value="Genomic_DNA"/>
</dbReference>
<organism evidence="3 4">
    <name type="scientific">Cupriavidus respiraculi</name>
    <dbReference type="NCBI Taxonomy" id="195930"/>
    <lineage>
        <taxon>Bacteria</taxon>
        <taxon>Pseudomonadati</taxon>
        <taxon>Pseudomonadota</taxon>
        <taxon>Betaproteobacteria</taxon>
        <taxon>Burkholderiales</taxon>
        <taxon>Burkholderiaceae</taxon>
        <taxon>Cupriavidus</taxon>
    </lineage>
</organism>
<sequence>MSILDGFRGRTRLASIAPLAAMALLAGALSGCGGNDGDDDPDLAPTIQLLSSKPEYVTGGNALIDIALPREINLDTRPLKVTVNGNEITSQFRPVLDDPRHLQAVVSGLAEGANTMVASMGRASASLVMTNYPITGPVISGPWQSPYICQTESFVLPDGSRLGPPLDANCSVQTRVQYLYRPAAGGALLPLADTSALPADVAEVTTLDGRTVPFVVRVETGTVNRGIYQNAVLHDPTKESSPTPLKPPKAWNRRLIAVEGFGCTGGWYVQGAAQGNIAVADFDFSLLNVQRLAEGYAMFTNTLQHASNNCNAVLASEAAMMSKEAVIESFGVPVFTVSAGCSGGSYGSAQPADRIPGLFDGVLIACTFPDPLSIAFSGSDGHLITHYITLNPGAFTDAQIAALTGYKSRKAFEDAANQAGRTDPVPGRVDYAGYVSGVFRDVVPAGVRYHPVNNPTGVRPTVYDAARNIYGVDRNTGFALRPFDNVGVQYGLAALNAGQITAAQFLDLNERIGGYDQDANYVPARSSGDLGAILRAQQSGLQITGNGGLAAIPVFDVSGIYNEDTAYHYQWFHFALRERMLRVNGDTANHVMWRGNPVPAATAWDTFIRWVQAYTADKSGATQKQKVVSHKPAEAVDGCWDSPTEFIAETQTLSSEPDTACNTRFPSWTAPRIVAGGPVAADIIKCALKPVNAADYAVPFPGPDLARLQAIFPQGVCDWSQPGINQTGVVPNGSFGPSPVNLVFDVNEG</sequence>
<dbReference type="Pfam" id="PF19878">
    <property type="entry name" value="DUF6351"/>
    <property type="match status" value="1"/>
</dbReference>
<feature type="chain" id="PRO_5047238626" description="DUF6351 domain-containing protein" evidence="1">
    <location>
        <begin position="29"/>
        <end position="749"/>
    </location>
</feature>
<dbReference type="RefSeq" id="WP_224043238.1">
    <property type="nucleotide sequence ID" value="NZ_CAJZAH010000004.1"/>
</dbReference>
<gene>
    <name evidence="3" type="ORF">LMG21510_03663</name>
</gene>
<reference evidence="3 4" key="1">
    <citation type="submission" date="2021-08" db="EMBL/GenBank/DDBJ databases">
        <authorList>
            <person name="Peeters C."/>
        </authorList>
    </citation>
    <scope>NUCLEOTIDE SEQUENCE [LARGE SCALE GENOMIC DNA]</scope>
    <source>
        <strain evidence="3 4">LMG 21510</strain>
    </source>
</reference>
<keyword evidence="4" id="KW-1185">Reference proteome</keyword>
<evidence type="ECO:0000259" key="2">
    <source>
        <dbReference type="Pfam" id="PF19878"/>
    </source>
</evidence>
<keyword evidence="1" id="KW-0732">Signal</keyword>
<evidence type="ECO:0000313" key="3">
    <source>
        <dbReference type="EMBL" id="CAG9179016.1"/>
    </source>
</evidence>
<dbReference type="Proteomes" id="UP000721236">
    <property type="component" value="Unassembled WGS sequence"/>
</dbReference>
<name>A0ABN7Z2W3_9BURK</name>
<comment type="caution">
    <text evidence="3">The sequence shown here is derived from an EMBL/GenBank/DDBJ whole genome shotgun (WGS) entry which is preliminary data.</text>
</comment>
<evidence type="ECO:0000256" key="1">
    <source>
        <dbReference type="SAM" id="SignalP"/>
    </source>
</evidence>
<protein>
    <recommendedName>
        <fullName evidence="2">DUF6351 domain-containing protein</fullName>
    </recommendedName>
</protein>
<evidence type="ECO:0000313" key="4">
    <source>
        <dbReference type="Proteomes" id="UP000721236"/>
    </source>
</evidence>
<accession>A0ABN7Z2W3</accession>
<feature type="domain" description="DUF6351" evidence="2">
    <location>
        <begin position="47"/>
        <end position="727"/>
    </location>
</feature>
<feature type="signal peptide" evidence="1">
    <location>
        <begin position="1"/>
        <end position="28"/>
    </location>
</feature>
<dbReference type="InterPro" id="IPR045556">
    <property type="entry name" value="DUF6351"/>
</dbReference>